<protein>
    <submittedName>
        <fullName evidence="2">Uncharacterized protein</fullName>
    </submittedName>
</protein>
<gene>
    <name evidence="2" type="ORF">H9637_12390</name>
</gene>
<comment type="caution">
    <text evidence="2">The sequence shown here is derived from an EMBL/GenBank/DDBJ whole genome shotgun (WGS) entry which is preliminary data.</text>
</comment>
<accession>A0ABR8YUL2</accession>
<organism evidence="2 3">
    <name type="scientific">Clostridium faecium</name>
    <dbReference type="NCBI Taxonomy" id="2762223"/>
    <lineage>
        <taxon>Bacteria</taxon>
        <taxon>Bacillati</taxon>
        <taxon>Bacillota</taxon>
        <taxon>Clostridia</taxon>
        <taxon>Eubacteriales</taxon>
        <taxon>Clostridiaceae</taxon>
        <taxon>Clostridium</taxon>
    </lineage>
</organism>
<keyword evidence="1" id="KW-0812">Transmembrane</keyword>
<feature type="transmembrane region" description="Helical" evidence="1">
    <location>
        <begin position="6"/>
        <end position="23"/>
    </location>
</feature>
<evidence type="ECO:0000256" key="1">
    <source>
        <dbReference type="SAM" id="Phobius"/>
    </source>
</evidence>
<dbReference type="Proteomes" id="UP000627166">
    <property type="component" value="Unassembled WGS sequence"/>
</dbReference>
<dbReference type="RefSeq" id="WP_191740789.1">
    <property type="nucleotide sequence ID" value="NZ_JACSQB010000098.1"/>
</dbReference>
<feature type="transmembrane region" description="Helical" evidence="1">
    <location>
        <begin position="163"/>
        <end position="182"/>
    </location>
</feature>
<evidence type="ECO:0000313" key="3">
    <source>
        <dbReference type="Proteomes" id="UP000627166"/>
    </source>
</evidence>
<name>A0ABR8YUL2_9CLOT</name>
<keyword evidence="1" id="KW-1133">Transmembrane helix</keyword>
<keyword evidence="3" id="KW-1185">Reference proteome</keyword>
<keyword evidence="1" id="KW-0472">Membrane</keyword>
<feature type="transmembrane region" description="Helical" evidence="1">
    <location>
        <begin position="58"/>
        <end position="76"/>
    </location>
</feature>
<sequence length="184" mass="21654">MVLKILSILFGVIIILFGVFISIKNFIIKERIIKSSAFLYIFFIELILKTMWQKEGFTFITAICISAILVIFIFYAKVYRVYGITGEETIEILADFSAQRSIPWNYEEDTFMIAHRKRRVDIKLKEVSKRTSIYLSQLENAKLCNEMLNEIKKYIKEKKEYKFSYEIIIYVGLGIILIFLGIKL</sequence>
<dbReference type="EMBL" id="JACSQB010000098">
    <property type="protein sequence ID" value="MBD8047832.1"/>
    <property type="molecule type" value="Genomic_DNA"/>
</dbReference>
<evidence type="ECO:0000313" key="2">
    <source>
        <dbReference type="EMBL" id="MBD8047832.1"/>
    </source>
</evidence>
<proteinExistence type="predicted"/>
<feature type="transmembrane region" description="Helical" evidence="1">
    <location>
        <begin position="35"/>
        <end position="52"/>
    </location>
</feature>
<reference evidence="2 3" key="1">
    <citation type="submission" date="2020-08" db="EMBL/GenBank/DDBJ databases">
        <title>A Genomic Blueprint of the Chicken Gut Microbiome.</title>
        <authorList>
            <person name="Gilroy R."/>
            <person name="Ravi A."/>
            <person name="Getino M."/>
            <person name="Pursley I."/>
            <person name="Horton D.L."/>
            <person name="Alikhan N.-F."/>
            <person name="Baker D."/>
            <person name="Gharbi K."/>
            <person name="Hall N."/>
            <person name="Watson M."/>
            <person name="Adriaenssens E.M."/>
            <person name="Foster-Nyarko E."/>
            <person name="Jarju S."/>
            <person name="Secka A."/>
            <person name="Antonio M."/>
            <person name="Oren A."/>
            <person name="Chaudhuri R."/>
            <person name="La Ragione R.M."/>
            <person name="Hildebrand F."/>
            <person name="Pallen M.J."/>
        </authorList>
    </citation>
    <scope>NUCLEOTIDE SEQUENCE [LARGE SCALE GENOMIC DNA]</scope>
    <source>
        <strain evidence="2 3">N37</strain>
    </source>
</reference>